<feature type="compositionally biased region" description="Gly residues" evidence="5">
    <location>
        <begin position="521"/>
        <end position="535"/>
    </location>
</feature>
<comment type="subcellular location">
    <subcellularLocation>
        <location evidence="1">Endoplasmic reticulum</location>
    </subcellularLocation>
</comment>
<organism evidence="9">
    <name type="scientific">Schizophyllum commune (strain H4-8 / FGSC 9210)</name>
    <name type="common">Split gill fungus</name>
    <dbReference type="NCBI Taxonomy" id="578458"/>
    <lineage>
        <taxon>Eukaryota</taxon>
        <taxon>Fungi</taxon>
        <taxon>Dikarya</taxon>
        <taxon>Basidiomycota</taxon>
        <taxon>Agaricomycotina</taxon>
        <taxon>Agaricomycetes</taxon>
        <taxon>Agaricomycetidae</taxon>
        <taxon>Agaricales</taxon>
        <taxon>Schizophyllaceae</taxon>
        <taxon>Schizophyllum</taxon>
    </lineage>
</organism>
<feature type="repeat" description="TPR" evidence="4">
    <location>
        <begin position="30"/>
        <end position="63"/>
    </location>
</feature>
<evidence type="ECO:0000256" key="1">
    <source>
        <dbReference type="ARBA" id="ARBA00004240"/>
    </source>
</evidence>
<dbReference type="InterPro" id="IPR036869">
    <property type="entry name" value="J_dom_sf"/>
</dbReference>
<dbReference type="RefSeq" id="XP_003038493.1">
    <property type="nucleotide sequence ID" value="XM_003038447.1"/>
</dbReference>
<protein>
    <recommendedName>
        <fullName evidence="7">J domain-containing protein</fullName>
    </recommendedName>
</protein>
<evidence type="ECO:0000259" key="7">
    <source>
        <dbReference type="PROSITE" id="PS50076"/>
    </source>
</evidence>
<evidence type="ECO:0000256" key="6">
    <source>
        <dbReference type="SAM" id="SignalP"/>
    </source>
</evidence>
<dbReference type="Pfam" id="PF00226">
    <property type="entry name" value="DnaJ"/>
    <property type="match status" value="1"/>
</dbReference>
<dbReference type="SMART" id="SM00271">
    <property type="entry name" value="DnaJ"/>
    <property type="match status" value="1"/>
</dbReference>
<dbReference type="Proteomes" id="UP000007431">
    <property type="component" value="Unassembled WGS sequence"/>
</dbReference>
<dbReference type="PANTHER" id="PTHR44140:SF2">
    <property type="entry name" value="LD25575P"/>
    <property type="match status" value="1"/>
</dbReference>
<dbReference type="InterPro" id="IPR019734">
    <property type="entry name" value="TPR_rpt"/>
</dbReference>
<dbReference type="PROSITE" id="PS50005">
    <property type="entry name" value="TPR"/>
    <property type="match status" value="3"/>
</dbReference>
<dbReference type="InterPro" id="IPR001623">
    <property type="entry name" value="DnaJ_domain"/>
</dbReference>
<dbReference type="CDD" id="cd06257">
    <property type="entry name" value="DnaJ"/>
    <property type="match status" value="1"/>
</dbReference>
<keyword evidence="9" id="KW-1185">Reference proteome</keyword>
<feature type="compositionally biased region" description="Basic and acidic residues" evidence="5">
    <location>
        <begin position="313"/>
        <end position="323"/>
    </location>
</feature>
<evidence type="ECO:0000313" key="8">
    <source>
        <dbReference type="EMBL" id="EFJ03591.1"/>
    </source>
</evidence>
<dbReference type="GeneID" id="9584776"/>
<dbReference type="Gene3D" id="1.25.40.10">
    <property type="entry name" value="Tetratricopeptide repeat domain"/>
    <property type="match status" value="1"/>
</dbReference>
<feature type="repeat" description="TPR" evidence="4">
    <location>
        <begin position="64"/>
        <end position="97"/>
    </location>
</feature>
<dbReference type="EMBL" id="GL377302">
    <property type="protein sequence ID" value="EFJ03591.1"/>
    <property type="molecule type" value="Genomic_DNA"/>
</dbReference>
<dbReference type="InParanoid" id="D8PNL7"/>
<dbReference type="SMART" id="SM00028">
    <property type="entry name" value="TPR"/>
    <property type="match status" value="4"/>
</dbReference>
<dbReference type="GO" id="GO:0034975">
    <property type="term" value="P:protein folding in endoplasmic reticulum"/>
    <property type="evidence" value="ECO:0007669"/>
    <property type="project" value="TreeGrafter"/>
</dbReference>
<dbReference type="HOGENOM" id="CLU_015935_0_1_1"/>
<sequence>MRVLALASVLLFALRAYADASAGGLYPPGLAPLINRANVLLSSGQFNDAAKLYSEAIDQSPADYLLYWKRATAYYSLNRYNSALDDFDKVLSLTSNTFDNAHLMKARIFAKEGKFAEARDEVEKYQKRNKSDQGAAELLAEIALAEKHAKKARTEHKAQLWTACVEDASAALRTAGYSTEIRSLRAECALAAEDIEGAVADMTRLSHLLPPSTDLFVRIFRLSYFFLPPSPMPSNTLKQCLYQDPDSKLCGKLHKLAKQLDKAFTKLDELLEAGNWRAVIKLLTESGKNNDLMNKFDAAIKEHAQREMLLPPKLEEGPSKHEQPIPLPDPMYFSPRRQTLVRSLCRAYTKTGQNKKAEPWCEQLLGMSGCSEDVDGLVGRGEALLSKEEYQEAIRVFEKAFEASGRSDRDIHQRMQKAQKLLKQSKQKDYYKILGVPRDADDRTIKKAFRQAAKSAHPDKGGSEAKMAALNEAYETLSNPELRARFDAGDDPNDPQGSQQHPFTGYGGGGHPFAQFFQQGGFPGGGHFGGPGGGSFQFHFGH</sequence>
<evidence type="ECO:0000256" key="3">
    <source>
        <dbReference type="ARBA" id="ARBA00022824"/>
    </source>
</evidence>
<feature type="domain" description="J" evidence="7">
    <location>
        <begin position="429"/>
        <end position="490"/>
    </location>
</feature>
<dbReference type="InterPro" id="IPR051727">
    <property type="entry name" value="DnaJ_C3_Co-chaperones"/>
</dbReference>
<dbReference type="AlphaFoldDB" id="D8PNL7"/>
<dbReference type="VEuPathDB" id="FungiDB:SCHCODRAFT_02744792"/>
<feature type="region of interest" description="Disordered" evidence="5">
    <location>
        <begin position="312"/>
        <end position="331"/>
    </location>
</feature>
<reference evidence="8 9" key="1">
    <citation type="journal article" date="2010" name="Nat. Biotechnol.">
        <title>Genome sequence of the model mushroom Schizophyllum commune.</title>
        <authorList>
            <person name="Ohm R.A."/>
            <person name="de Jong J.F."/>
            <person name="Lugones L.G."/>
            <person name="Aerts A."/>
            <person name="Kothe E."/>
            <person name="Stajich J.E."/>
            <person name="de Vries R.P."/>
            <person name="Record E."/>
            <person name="Levasseur A."/>
            <person name="Baker S.E."/>
            <person name="Bartholomew K.A."/>
            <person name="Coutinho P.M."/>
            <person name="Erdmann S."/>
            <person name="Fowler T.J."/>
            <person name="Gathman A.C."/>
            <person name="Lombard V."/>
            <person name="Henrissat B."/>
            <person name="Knabe N."/>
            <person name="Kuees U."/>
            <person name="Lilly W.W."/>
            <person name="Lindquist E."/>
            <person name="Lucas S."/>
            <person name="Magnuson J.K."/>
            <person name="Piumi F."/>
            <person name="Raudaskoski M."/>
            <person name="Salamov A."/>
            <person name="Schmutz J."/>
            <person name="Schwarze F.W.M.R."/>
            <person name="vanKuyk P.A."/>
            <person name="Horton J.S."/>
            <person name="Grigoriev I.V."/>
            <person name="Woesten H.A.B."/>
        </authorList>
    </citation>
    <scope>NUCLEOTIDE SEQUENCE [LARGE SCALE GENOMIC DNA]</scope>
    <source>
        <strain evidence="9">H4-8 / FGSC 9210</strain>
    </source>
</reference>
<dbReference type="Gene3D" id="1.10.287.110">
    <property type="entry name" value="DnaJ domain"/>
    <property type="match status" value="1"/>
</dbReference>
<dbReference type="SUPFAM" id="SSF46565">
    <property type="entry name" value="Chaperone J-domain"/>
    <property type="match status" value="1"/>
</dbReference>
<dbReference type="PRINTS" id="PR00625">
    <property type="entry name" value="JDOMAIN"/>
</dbReference>
<dbReference type="PANTHER" id="PTHR44140">
    <property type="entry name" value="LD25575P"/>
    <property type="match status" value="1"/>
</dbReference>
<dbReference type="PROSITE" id="PS50076">
    <property type="entry name" value="DNAJ_2"/>
    <property type="match status" value="1"/>
</dbReference>
<dbReference type="OMA" id="PFAHFQH"/>
<dbReference type="GO" id="GO:0051787">
    <property type="term" value="F:misfolded protein binding"/>
    <property type="evidence" value="ECO:0007669"/>
    <property type="project" value="TreeGrafter"/>
</dbReference>
<dbReference type="SUPFAM" id="SSF48452">
    <property type="entry name" value="TPR-like"/>
    <property type="match status" value="2"/>
</dbReference>
<evidence type="ECO:0000313" key="9">
    <source>
        <dbReference type="Proteomes" id="UP000007431"/>
    </source>
</evidence>
<dbReference type="GO" id="GO:0051087">
    <property type="term" value="F:protein-folding chaperone binding"/>
    <property type="evidence" value="ECO:0007669"/>
    <property type="project" value="TreeGrafter"/>
</dbReference>
<gene>
    <name evidence="8" type="ORF">SCHCODRAFT_80682</name>
</gene>
<dbReference type="OrthoDB" id="1726119at2759"/>
<name>D8PNL7_SCHCM</name>
<dbReference type="eggNOG" id="KOG0624">
    <property type="taxonomic scope" value="Eukaryota"/>
</dbReference>
<keyword evidence="2 6" id="KW-0732">Signal</keyword>
<dbReference type="KEGG" id="scm:SCHCO_02744792"/>
<accession>D8PNL7</accession>
<evidence type="ECO:0000256" key="5">
    <source>
        <dbReference type="SAM" id="MobiDB-lite"/>
    </source>
</evidence>
<feature type="repeat" description="TPR" evidence="4">
    <location>
        <begin position="374"/>
        <end position="407"/>
    </location>
</feature>
<dbReference type="GO" id="GO:0005783">
    <property type="term" value="C:endoplasmic reticulum"/>
    <property type="evidence" value="ECO:0007669"/>
    <property type="project" value="UniProtKB-SubCell"/>
</dbReference>
<dbReference type="Pfam" id="PF13181">
    <property type="entry name" value="TPR_8"/>
    <property type="match status" value="1"/>
</dbReference>
<proteinExistence type="predicted"/>
<keyword evidence="3" id="KW-0256">Endoplasmic reticulum</keyword>
<keyword evidence="4" id="KW-0802">TPR repeat</keyword>
<dbReference type="STRING" id="578458.D8PNL7"/>
<dbReference type="Pfam" id="PF13432">
    <property type="entry name" value="TPR_16"/>
    <property type="match status" value="2"/>
</dbReference>
<dbReference type="InterPro" id="IPR011990">
    <property type="entry name" value="TPR-like_helical_dom_sf"/>
</dbReference>
<evidence type="ECO:0000256" key="2">
    <source>
        <dbReference type="ARBA" id="ARBA00022729"/>
    </source>
</evidence>
<feature type="signal peptide" evidence="6">
    <location>
        <begin position="1"/>
        <end position="20"/>
    </location>
</feature>
<feature type="region of interest" description="Disordered" evidence="5">
    <location>
        <begin position="484"/>
        <end position="542"/>
    </location>
</feature>
<evidence type="ECO:0000256" key="4">
    <source>
        <dbReference type="PROSITE-ProRule" id="PRU00339"/>
    </source>
</evidence>
<feature type="chain" id="PRO_5003120214" description="J domain-containing protein" evidence="6">
    <location>
        <begin position="21"/>
        <end position="542"/>
    </location>
</feature>